<name>A0AAD5RVY9_9PEZI</name>
<dbReference type="PANTHER" id="PTHR10826:SF1">
    <property type="entry name" value="COMPLEMENT COMPONENT 1 Q SUBCOMPONENT-BINDING PROTEIN, MITOCHONDRIAL"/>
    <property type="match status" value="1"/>
</dbReference>
<evidence type="ECO:0008006" key="4">
    <source>
        <dbReference type="Google" id="ProtNLM"/>
    </source>
</evidence>
<dbReference type="Proteomes" id="UP001201980">
    <property type="component" value="Unassembled WGS sequence"/>
</dbReference>
<dbReference type="Pfam" id="PF02330">
    <property type="entry name" value="MAM33"/>
    <property type="match status" value="1"/>
</dbReference>
<feature type="compositionally biased region" description="Acidic residues" evidence="1">
    <location>
        <begin position="134"/>
        <end position="146"/>
    </location>
</feature>
<organism evidence="2 3">
    <name type="scientific">Zalerion maritima</name>
    <dbReference type="NCBI Taxonomy" id="339359"/>
    <lineage>
        <taxon>Eukaryota</taxon>
        <taxon>Fungi</taxon>
        <taxon>Dikarya</taxon>
        <taxon>Ascomycota</taxon>
        <taxon>Pezizomycotina</taxon>
        <taxon>Sordariomycetes</taxon>
        <taxon>Lulworthiomycetidae</taxon>
        <taxon>Lulworthiales</taxon>
        <taxon>Lulworthiaceae</taxon>
        <taxon>Zalerion</taxon>
    </lineage>
</organism>
<accession>A0AAD5RVY9</accession>
<dbReference type="GO" id="GO:0042256">
    <property type="term" value="P:cytosolic ribosome assembly"/>
    <property type="evidence" value="ECO:0007669"/>
    <property type="project" value="TreeGrafter"/>
</dbReference>
<evidence type="ECO:0000313" key="3">
    <source>
        <dbReference type="Proteomes" id="UP001201980"/>
    </source>
</evidence>
<proteinExistence type="predicted"/>
<sequence>MLPMRAIARSGARPMPRLSIRTFARITIARPALKASAAAFVPRKSAFSTSAMRAAGTPSNSEQDLSSKLLAEIQFEADVKNDEKPVAVKEFLDNGPFKLVDNPGKDDVILTRSFGEETITVAFSIADLANFDSENDMFDDDMNDDMEGQRGEEDGEEGSSSQGEQPRPPCRLHIVIEKPGRTKGALNIEATAAEEGIMIESVYFYNNPELAHTKSPEAEFASQEVYPGPPFSSLDEDLQIQFERFLEERGINEAVGIFASEYMEFKEQREYATWLKDVKGFIDA</sequence>
<dbReference type="AlphaFoldDB" id="A0AAD5RVY9"/>
<reference evidence="2" key="1">
    <citation type="submission" date="2022-07" db="EMBL/GenBank/DDBJ databases">
        <title>Draft genome sequence of Zalerion maritima ATCC 34329, a (micro)plastics degrading marine fungus.</title>
        <authorList>
            <person name="Paco A."/>
            <person name="Goncalves M.F.M."/>
            <person name="Rocha-Santos T.A.P."/>
            <person name="Alves A."/>
        </authorList>
    </citation>
    <scope>NUCLEOTIDE SEQUENCE</scope>
    <source>
        <strain evidence="2">ATCC 34329</strain>
    </source>
</reference>
<evidence type="ECO:0000256" key="1">
    <source>
        <dbReference type="SAM" id="MobiDB-lite"/>
    </source>
</evidence>
<dbReference type="Gene3D" id="3.10.280.10">
    <property type="entry name" value="Mitochondrial glycoprotein"/>
    <property type="match status" value="1"/>
</dbReference>
<dbReference type="InterPro" id="IPR003428">
    <property type="entry name" value="MAM33"/>
</dbReference>
<dbReference type="EMBL" id="JAKWBI020000062">
    <property type="protein sequence ID" value="KAJ2904111.1"/>
    <property type="molecule type" value="Genomic_DNA"/>
</dbReference>
<gene>
    <name evidence="2" type="ORF">MKZ38_008829</name>
</gene>
<protein>
    <recommendedName>
        <fullName evidence="4">Mitochondrial acidic protein MAM33</fullName>
    </recommendedName>
</protein>
<keyword evidence="3" id="KW-1185">Reference proteome</keyword>
<dbReference type="GO" id="GO:0005759">
    <property type="term" value="C:mitochondrial matrix"/>
    <property type="evidence" value="ECO:0007669"/>
    <property type="project" value="InterPro"/>
</dbReference>
<feature type="region of interest" description="Disordered" evidence="1">
    <location>
        <begin position="134"/>
        <end position="170"/>
    </location>
</feature>
<dbReference type="SUPFAM" id="SSF54529">
    <property type="entry name" value="Mitochondrial glycoprotein MAM33-like"/>
    <property type="match status" value="1"/>
</dbReference>
<dbReference type="PANTHER" id="PTHR10826">
    <property type="entry name" value="COMPLEMENT COMPONENT 1"/>
    <property type="match status" value="1"/>
</dbReference>
<dbReference type="InterPro" id="IPR036561">
    <property type="entry name" value="MAM33_sf"/>
</dbReference>
<comment type="caution">
    <text evidence="2">The sequence shown here is derived from an EMBL/GenBank/DDBJ whole genome shotgun (WGS) entry which is preliminary data.</text>
</comment>
<evidence type="ECO:0000313" key="2">
    <source>
        <dbReference type="EMBL" id="KAJ2904111.1"/>
    </source>
</evidence>